<sequence length="256" mass="26453">MGIDYTKRPSSSGGDANQSPPATPPPAAGWPPPAAPPAPAGPVNLGKVTLTKSAPSVSLTKSGAAGGELRVNLNWNARPAQQSGGGGGGFFKRMAAATQGGGSIDLDLGCLYEFTDGSKGVVQALGRSFTSRNAGTPIITLDGDDRSGTNSGGENLRIDLNRLAEIRRIIVFAFIYEGVPNWAAADGVVTLFPAVGGPIEVRLDEADPRAPLCAIALLTNSGNDLTVNREVRYIHGGQDVLDQAYGWGMKWGAGRK</sequence>
<evidence type="ECO:0000313" key="2">
    <source>
        <dbReference type="EMBL" id="SEO41598.1"/>
    </source>
</evidence>
<name>A0A1H8PIV0_9ACTN</name>
<protein>
    <submittedName>
        <fullName evidence="2">Tellurite resistance protein TerA</fullName>
    </submittedName>
</protein>
<gene>
    <name evidence="2" type="ORF">SAMN05660991_00196</name>
</gene>
<feature type="compositionally biased region" description="Pro residues" evidence="1">
    <location>
        <begin position="21"/>
        <end position="40"/>
    </location>
</feature>
<evidence type="ECO:0000256" key="1">
    <source>
        <dbReference type="SAM" id="MobiDB-lite"/>
    </source>
</evidence>
<dbReference type="CDD" id="cd06974">
    <property type="entry name" value="TerD_like"/>
    <property type="match status" value="1"/>
</dbReference>
<feature type="region of interest" description="Disordered" evidence="1">
    <location>
        <begin position="1"/>
        <end position="45"/>
    </location>
</feature>
<dbReference type="STRING" id="673521.SAMN05660991_00196"/>
<dbReference type="Proteomes" id="UP000198960">
    <property type="component" value="Unassembled WGS sequence"/>
</dbReference>
<reference evidence="3" key="1">
    <citation type="submission" date="2016-10" db="EMBL/GenBank/DDBJ databases">
        <authorList>
            <person name="Varghese N."/>
            <person name="Submissions S."/>
        </authorList>
    </citation>
    <scope>NUCLEOTIDE SEQUENCE [LARGE SCALE GENOMIC DNA]</scope>
    <source>
        <strain evidence="3">DSM 45413</strain>
    </source>
</reference>
<feature type="compositionally biased region" description="Polar residues" evidence="1">
    <location>
        <begin position="8"/>
        <end position="19"/>
    </location>
</feature>
<dbReference type="InterPro" id="IPR003325">
    <property type="entry name" value="TerD"/>
</dbReference>
<dbReference type="RefSeq" id="WP_091939214.1">
    <property type="nucleotide sequence ID" value="NZ_FOEE01000001.1"/>
</dbReference>
<dbReference type="EMBL" id="FOEE01000001">
    <property type="protein sequence ID" value="SEO41598.1"/>
    <property type="molecule type" value="Genomic_DNA"/>
</dbReference>
<dbReference type="AlphaFoldDB" id="A0A1H8PIV0"/>
<evidence type="ECO:0000313" key="3">
    <source>
        <dbReference type="Proteomes" id="UP000198960"/>
    </source>
</evidence>
<organism evidence="2 3">
    <name type="scientific">Trujillonella endophytica</name>
    <dbReference type="NCBI Taxonomy" id="673521"/>
    <lineage>
        <taxon>Bacteria</taxon>
        <taxon>Bacillati</taxon>
        <taxon>Actinomycetota</taxon>
        <taxon>Actinomycetes</taxon>
        <taxon>Geodermatophilales</taxon>
        <taxon>Geodermatophilaceae</taxon>
        <taxon>Trujillonella</taxon>
    </lineage>
</organism>
<proteinExistence type="predicted"/>
<dbReference type="Gene3D" id="2.60.60.30">
    <property type="entry name" value="sav2460 like domains"/>
    <property type="match status" value="1"/>
</dbReference>
<accession>A0A1H8PIV0</accession>
<dbReference type="OrthoDB" id="2079357at2"/>
<keyword evidence="3" id="KW-1185">Reference proteome</keyword>